<protein>
    <recommendedName>
        <fullName evidence="3">Fumarylacetoacetase-like C-terminal domain-containing protein</fullName>
    </recommendedName>
</protein>
<dbReference type="InterPro" id="IPR011234">
    <property type="entry name" value="Fumarylacetoacetase-like_C"/>
</dbReference>
<feature type="domain" description="Fumarylacetoacetase-like C-terminal" evidence="3">
    <location>
        <begin position="66"/>
        <end position="269"/>
    </location>
</feature>
<evidence type="ECO:0000256" key="1">
    <source>
        <dbReference type="ARBA" id="ARBA00010211"/>
    </source>
</evidence>
<keyword evidence="2" id="KW-0479">Metal-binding</keyword>
<dbReference type="PANTHER" id="PTHR42796:SF4">
    <property type="entry name" value="FUMARYLACETOACETATE HYDROLASE DOMAIN-CONTAINING PROTEIN 2A"/>
    <property type="match status" value="1"/>
</dbReference>
<dbReference type="Pfam" id="PF01557">
    <property type="entry name" value="FAA_hydrolase"/>
    <property type="match status" value="1"/>
</dbReference>
<feature type="non-terminal residue" evidence="4">
    <location>
        <position position="1"/>
    </location>
</feature>
<dbReference type="AlphaFoldDB" id="A0A382TN39"/>
<dbReference type="InterPro" id="IPR036663">
    <property type="entry name" value="Fumarylacetoacetase_C_sf"/>
</dbReference>
<dbReference type="GO" id="GO:0046872">
    <property type="term" value="F:metal ion binding"/>
    <property type="evidence" value="ECO:0007669"/>
    <property type="project" value="UniProtKB-KW"/>
</dbReference>
<proteinExistence type="inferred from homology"/>
<reference evidence="4" key="1">
    <citation type="submission" date="2018-05" db="EMBL/GenBank/DDBJ databases">
        <authorList>
            <person name="Lanie J.A."/>
            <person name="Ng W.-L."/>
            <person name="Kazmierczak K.M."/>
            <person name="Andrzejewski T.M."/>
            <person name="Davidsen T.M."/>
            <person name="Wayne K.J."/>
            <person name="Tettelin H."/>
            <person name="Glass J.I."/>
            <person name="Rusch D."/>
            <person name="Podicherti R."/>
            <person name="Tsui H.-C.T."/>
            <person name="Winkler M.E."/>
        </authorList>
    </citation>
    <scope>NUCLEOTIDE SEQUENCE</scope>
</reference>
<gene>
    <name evidence="4" type="ORF">METZ01_LOCUS376324</name>
</gene>
<dbReference type="SUPFAM" id="SSF56529">
    <property type="entry name" value="FAH"/>
    <property type="match status" value="1"/>
</dbReference>
<name>A0A382TN39_9ZZZZ</name>
<dbReference type="EMBL" id="UINC01137870">
    <property type="protein sequence ID" value="SVD23470.1"/>
    <property type="molecule type" value="Genomic_DNA"/>
</dbReference>
<dbReference type="Gene3D" id="3.90.850.10">
    <property type="entry name" value="Fumarylacetoacetase-like, C-terminal domain"/>
    <property type="match status" value="1"/>
</dbReference>
<organism evidence="4">
    <name type="scientific">marine metagenome</name>
    <dbReference type="NCBI Taxonomy" id="408172"/>
    <lineage>
        <taxon>unclassified sequences</taxon>
        <taxon>metagenomes</taxon>
        <taxon>ecological metagenomes</taxon>
    </lineage>
</organism>
<comment type="similarity">
    <text evidence="1">Belongs to the FAH family.</text>
</comment>
<dbReference type="GO" id="GO:0044281">
    <property type="term" value="P:small molecule metabolic process"/>
    <property type="evidence" value="ECO:0007669"/>
    <property type="project" value="UniProtKB-ARBA"/>
</dbReference>
<evidence type="ECO:0000259" key="3">
    <source>
        <dbReference type="Pfam" id="PF01557"/>
    </source>
</evidence>
<sequence>QEDKSVLDVTGALDVLPLMKWPVPLGDAFILNLETLTSEMQRLAPDAPSVSLSDITLKSPVANPSKIIGAPINYQKHIDESVTDDGIVSSRPISHISDWGMFLKANSALVGSGEGVALRFTEARNDHEMELAVIIGKKGTNISTEEASSYIAGYAIGLDMTTRGKELQSFRKSADTYAVLGPWLVTTDEIPDPNNLDLKISVNGEVRQNSNTQELVYNVEKLIEYTSERYTLYPGDIIMTGTPDGVGPVEPGDVMTCELEGVGIMDVNVQAA</sequence>
<accession>A0A382TN39</accession>
<evidence type="ECO:0000313" key="4">
    <source>
        <dbReference type="EMBL" id="SVD23470.1"/>
    </source>
</evidence>
<dbReference type="GO" id="GO:0003824">
    <property type="term" value="F:catalytic activity"/>
    <property type="evidence" value="ECO:0007669"/>
    <property type="project" value="InterPro"/>
</dbReference>
<evidence type="ECO:0000256" key="2">
    <source>
        <dbReference type="ARBA" id="ARBA00022723"/>
    </source>
</evidence>
<dbReference type="PANTHER" id="PTHR42796">
    <property type="entry name" value="FUMARYLACETOACETATE HYDROLASE DOMAIN-CONTAINING PROTEIN 2A-RELATED"/>
    <property type="match status" value="1"/>
</dbReference>
<dbReference type="InterPro" id="IPR051121">
    <property type="entry name" value="FAH"/>
</dbReference>